<dbReference type="PRINTS" id="PR00737">
    <property type="entry name" value="GLHYDRLASE16"/>
</dbReference>
<keyword evidence="10" id="KW-1185">Reference proteome</keyword>
<dbReference type="Proteomes" id="UP001237642">
    <property type="component" value="Unassembled WGS sequence"/>
</dbReference>
<evidence type="ECO:0000256" key="2">
    <source>
        <dbReference type="ARBA" id="ARBA00022801"/>
    </source>
</evidence>
<keyword evidence="7" id="KW-0732">Signal</keyword>
<dbReference type="GO" id="GO:0016762">
    <property type="term" value="F:xyloglucan:xyloglucosyl transferase activity"/>
    <property type="evidence" value="ECO:0007669"/>
    <property type="project" value="UniProtKB-EC"/>
</dbReference>
<comment type="similarity">
    <text evidence="7">Belongs to the glycosyl hydrolase 16 family.</text>
</comment>
<evidence type="ECO:0000256" key="1">
    <source>
        <dbReference type="ARBA" id="ARBA00022679"/>
    </source>
</evidence>
<name>A0AAD8GXU1_9APIA</name>
<comment type="subcellular location">
    <subcellularLocation>
        <location evidence="7">Secreted</location>
        <location evidence="7">Cell wall</location>
    </subcellularLocation>
    <subcellularLocation>
        <location evidence="7">Secreted</location>
        <location evidence="7">Extracellular space</location>
        <location evidence="7">Apoplast</location>
    </subcellularLocation>
</comment>
<evidence type="ECO:0000259" key="8">
    <source>
        <dbReference type="PROSITE" id="PS51762"/>
    </source>
</evidence>
<sequence length="282" mass="32355">MASHFLITFGFSLLVFAMHVNGDPKDDVNFDQNYFPLWGATHLTRVDNDRGVQLLLDQSSGSGFRSKLDYGSGRFGIRMKLPYANTTGIIISFYLTSTPDGPNPPGNHDEIDFEFISATVLQTNVFAGDSGNREEKYTLWFDPRKDFHIYEFLWNPSIVVFYVDGVPVRVFKNNKYKGVNYISNPMHIEASIWNAAWAGPVNWHESPFISGYRRFGIDGCVSQSTSLNPQCLAPNLPWNVQKELNPRELKMYWNFRKMHLVYDYCSDKGRHQSHTECFIPPV</sequence>
<keyword evidence="3" id="KW-1015">Disulfide bond</keyword>
<feature type="domain" description="GH16" evidence="8">
    <location>
        <begin position="18"/>
        <end position="212"/>
    </location>
</feature>
<dbReference type="GO" id="GO:0004553">
    <property type="term" value="F:hydrolase activity, hydrolyzing O-glycosyl compounds"/>
    <property type="evidence" value="ECO:0007669"/>
    <property type="project" value="InterPro"/>
</dbReference>
<evidence type="ECO:0000256" key="6">
    <source>
        <dbReference type="PIRSR" id="PIRSR608264-1"/>
    </source>
</evidence>
<reference evidence="9" key="1">
    <citation type="submission" date="2023-02" db="EMBL/GenBank/DDBJ databases">
        <title>Genome of toxic invasive species Heracleum sosnowskyi carries increased number of genes despite the absence of recent whole-genome duplications.</title>
        <authorList>
            <person name="Schelkunov M."/>
            <person name="Shtratnikova V."/>
            <person name="Makarenko M."/>
            <person name="Klepikova A."/>
            <person name="Omelchenko D."/>
            <person name="Novikova G."/>
            <person name="Obukhova E."/>
            <person name="Bogdanov V."/>
            <person name="Penin A."/>
            <person name="Logacheva M."/>
        </authorList>
    </citation>
    <scope>NUCLEOTIDE SEQUENCE</scope>
    <source>
        <strain evidence="9">Hsosn_3</strain>
        <tissue evidence="9">Leaf</tissue>
    </source>
</reference>
<keyword evidence="7" id="KW-0964">Secreted</keyword>
<comment type="PTM">
    <text evidence="7">Contains at least one intrachain disulfide bond essential for its enzymatic activity.</text>
</comment>
<keyword evidence="7" id="KW-0052">Apoplast</keyword>
<dbReference type="Pfam" id="PF00722">
    <property type="entry name" value="Glyco_hydro_16"/>
    <property type="match status" value="1"/>
</dbReference>
<dbReference type="EC" id="2.4.1.207" evidence="7"/>
<keyword evidence="2 7" id="KW-0378">Hydrolase</keyword>
<dbReference type="InterPro" id="IPR044791">
    <property type="entry name" value="Beta-glucanase/XTH"/>
</dbReference>
<feature type="chain" id="PRO_5041773622" description="Xyloglucan endotransglucosylase/hydrolase" evidence="7">
    <location>
        <begin position="23"/>
        <end position="282"/>
    </location>
</feature>
<feature type="active site" description="Nucleophile" evidence="6">
    <location>
        <position position="110"/>
    </location>
</feature>
<evidence type="ECO:0000256" key="7">
    <source>
        <dbReference type="RuleBase" id="RU361120"/>
    </source>
</evidence>
<keyword evidence="7" id="KW-0134">Cell wall</keyword>
<reference evidence="9" key="2">
    <citation type="submission" date="2023-05" db="EMBL/GenBank/DDBJ databases">
        <authorList>
            <person name="Schelkunov M.I."/>
        </authorList>
    </citation>
    <scope>NUCLEOTIDE SEQUENCE</scope>
    <source>
        <strain evidence="9">Hsosn_3</strain>
        <tissue evidence="9">Leaf</tissue>
    </source>
</reference>
<keyword evidence="7" id="KW-0961">Cell wall biogenesis/degradation</keyword>
<proteinExistence type="inferred from homology"/>
<dbReference type="InterPro" id="IPR000757">
    <property type="entry name" value="Beta-glucanase-like"/>
</dbReference>
<dbReference type="InterPro" id="IPR016455">
    <property type="entry name" value="XTH"/>
</dbReference>
<dbReference type="EMBL" id="JAUIZM010000011">
    <property type="protein sequence ID" value="KAK1355991.1"/>
    <property type="molecule type" value="Genomic_DNA"/>
</dbReference>
<evidence type="ECO:0000313" key="10">
    <source>
        <dbReference type="Proteomes" id="UP001237642"/>
    </source>
</evidence>
<dbReference type="GO" id="GO:0071555">
    <property type="term" value="P:cell wall organization"/>
    <property type="evidence" value="ECO:0007669"/>
    <property type="project" value="UniProtKB-KW"/>
</dbReference>
<dbReference type="PROSITE" id="PS51762">
    <property type="entry name" value="GH16_2"/>
    <property type="match status" value="1"/>
</dbReference>
<evidence type="ECO:0000256" key="3">
    <source>
        <dbReference type="ARBA" id="ARBA00023157"/>
    </source>
</evidence>
<dbReference type="GO" id="GO:0010411">
    <property type="term" value="P:xyloglucan metabolic process"/>
    <property type="evidence" value="ECO:0007669"/>
    <property type="project" value="InterPro"/>
</dbReference>
<comment type="caution">
    <text evidence="9">The sequence shown here is derived from an EMBL/GenBank/DDBJ whole genome shotgun (WGS) entry which is preliminary data.</text>
</comment>
<dbReference type="AlphaFoldDB" id="A0AAD8GXU1"/>
<feature type="active site" description="Proton donor" evidence="5">
    <location>
        <position position="114"/>
    </location>
</feature>
<evidence type="ECO:0000256" key="5">
    <source>
        <dbReference type="PIRSR" id="PIRSR005604-1"/>
    </source>
</evidence>
<dbReference type="SUPFAM" id="SSF49899">
    <property type="entry name" value="Concanavalin A-like lectins/glucanases"/>
    <property type="match status" value="1"/>
</dbReference>
<keyword evidence="4 7" id="KW-0326">Glycosidase</keyword>
<organism evidence="9 10">
    <name type="scientific">Heracleum sosnowskyi</name>
    <dbReference type="NCBI Taxonomy" id="360622"/>
    <lineage>
        <taxon>Eukaryota</taxon>
        <taxon>Viridiplantae</taxon>
        <taxon>Streptophyta</taxon>
        <taxon>Embryophyta</taxon>
        <taxon>Tracheophyta</taxon>
        <taxon>Spermatophyta</taxon>
        <taxon>Magnoliopsida</taxon>
        <taxon>eudicotyledons</taxon>
        <taxon>Gunneridae</taxon>
        <taxon>Pentapetalae</taxon>
        <taxon>asterids</taxon>
        <taxon>campanulids</taxon>
        <taxon>Apiales</taxon>
        <taxon>Apiaceae</taxon>
        <taxon>Apioideae</taxon>
        <taxon>apioid superclade</taxon>
        <taxon>Tordylieae</taxon>
        <taxon>Tordyliinae</taxon>
        <taxon>Heracleum</taxon>
    </lineage>
</organism>
<feature type="signal peptide" evidence="7">
    <location>
        <begin position="1"/>
        <end position="22"/>
    </location>
</feature>
<feature type="active site" description="Proton donor" evidence="5">
    <location>
        <position position="110"/>
    </location>
</feature>
<dbReference type="Gene3D" id="2.60.120.200">
    <property type="match status" value="1"/>
</dbReference>
<dbReference type="PANTHER" id="PTHR31062">
    <property type="entry name" value="XYLOGLUCAN ENDOTRANSGLUCOSYLASE/HYDROLASE PROTEIN 8-RELATED"/>
    <property type="match status" value="1"/>
</dbReference>
<gene>
    <name evidence="9" type="ORF">POM88_049247</name>
</gene>
<dbReference type="InterPro" id="IPR010713">
    <property type="entry name" value="XET_C"/>
</dbReference>
<accession>A0AAD8GXU1</accession>
<comment type="function">
    <text evidence="7">Catalyzes xyloglucan endohydrolysis (XEH) and/or endotransglycosylation (XET). Cleaves and religates xyloglucan polymers, an essential constituent of the primary cell wall, and thereby participates in cell wall construction of growing tissues.</text>
</comment>
<dbReference type="PIRSF" id="PIRSF005604">
    <property type="entry name" value="XET"/>
    <property type="match status" value="1"/>
</dbReference>
<dbReference type="InterPro" id="IPR013320">
    <property type="entry name" value="ConA-like_dom_sf"/>
</dbReference>
<dbReference type="GO" id="GO:0048046">
    <property type="term" value="C:apoplast"/>
    <property type="evidence" value="ECO:0007669"/>
    <property type="project" value="UniProtKB-SubCell"/>
</dbReference>
<dbReference type="Pfam" id="PF06955">
    <property type="entry name" value="XET_C"/>
    <property type="match status" value="1"/>
</dbReference>
<evidence type="ECO:0000313" key="9">
    <source>
        <dbReference type="EMBL" id="KAK1355991.1"/>
    </source>
</evidence>
<evidence type="ECO:0000256" key="4">
    <source>
        <dbReference type="ARBA" id="ARBA00023295"/>
    </source>
</evidence>
<protein>
    <recommendedName>
        <fullName evidence="7">Xyloglucan endotransglucosylase/hydrolase</fullName>
        <ecNumber evidence="7">2.4.1.207</ecNumber>
    </recommendedName>
</protein>
<keyword evidence="1 7" id="KW-0808">Transferase</keyword>
<dbReference type="GO" id="GO:0042546">
    <property type="term" value="P:cell wall biogenesis"/>
    <property type="evidence" value="ECO:0007669"/>
    <property type="project" value="InterPro"/>
</dbReference>
<dbReference type="InterPro" id="IPR008264">
    <property type="entry name" value="Beta_glucanase"/>
</dbReference>